<dbReference type="RefSeq" id="WP_002672990.1">
    <property type="nucleotide sequence ID" value="NZ_GL573160.1"/>
</dbReference>
<feature type="domain" description="Teneurin-like YD-shell" evidence="3">
    <location>
        <begin position="350"/>
        <end position="832"/>
    </location>
</feature>
<sequence>DKLSGLTTSNNFSYDADGNLTEQRTQTDGYSQSTRVSYLPKSESPYFSGLPQQKETTTTLSGDSFSTAETFAYEKGLLTTHKTKGNGTGWRTTSYGYDEYGNVTEQTATAEDGQQRTERYTYDPSHRFVTAHTDHEGQVTKFSYNNRGLLESETTPLGQSTLYAYDLWGRPTQTTNFLGKKTTMRYSFDGGIFKNITENEEGAYSAESYNTLGWLLEKESNDAFNNRYAISYEYDGIGQQVAVSTPHPIGGASQKAKRTEYDVYGRPTTITSPEGKITRFTYDKLKTTADDGQQQMISTRDAQGNIVEHQDTGGTVRYTYFANGSLKTADYGGAIQKITQDGWGRKTSLTDPSAGRYTYQYDTWGNLTEETTPKGKTTFSYEQGTDRLTEKHITGDYTDMHIRYTYNAEKLLTQIDNQNKDGNNDSYRYEYNGLKQLVQATETNPQAVFTKNYTYDAFGRVQQETTTAQTAGKRVSSAVQYRYENGDLVEMKTPSGATLWKLSASNEYGQPLSLHKGKTQENLQYNSHFPKAQTVQREDTPLNVLQYDFNTQRGLLNHRTYSFYNQKEEFAYDTSDRLTRWGNATHQYDERGRITENSAIGTYEYTRNSYQQQKLTTNEAGETYLEKHPLPVIRYNAFKAPEQIYVKDKERISYEYNAFGERSHCYYGNAEVEKAKRPLLKHYSHDGSVEIVCNKTDNSTKFVFYLGGDAYSAPAILISDGEAQKVYYLHRDYLGSIVMLTDEDGNIAERRHFDPWGQPIKVEDGAGKVLQGLTLLDRGFTAHEHLQTVGLIHMNGRLYDPMLHRFLQPDNYVQDPFNTQNFNRYGYCLNNPL</sequence>
<evidence type="ECO:0000313" key="5">
    <source>
        <dbReference type="Proteomes" id="UP000005391"/>
    </source>
</evidence>
<feature type="compositionally biased region" description="Polar residues" evidence="2">
    <location>
        <begin position="1"/>
        <end position="13"/>
    </location>
</feature>
<evidence type="ECO:0000259" key="3">
    <source>
        <dbReference type="Pfam" id="PF25023"/>
    </source>
</evidence>
<dbReference type="HOGENOM" id="CLU_340845_0_0_10"/>
<gene>
    <name evidence="4" type="ORF">HMPREF1977_1044</name>
</gene>
<proteinExistence type="predicted"/>
<keyword evidence="1" id="KW-0677">Repeat</keyword>
<feature type="non-terminal residue" evidence="4">
    <location>
        <position position="1"/>
    </location>
</feature>
<dbReference type="PANTHER" id="PTHR32305:SF15">
    <property type="entry name" value="PROTEIN RHSA-RELATED"/>
    <property type="match status" value="1"/>
</dbReference>
<dbReference type="InterPro" id="IPR022385">
    <property type="entry name" value="Rhs_assc_core"/>
</dbReference>
<protein>
    <submittedName>
        <fullName evidence="4">RHS repeat-associated core domain protein</fullName>
    </submittedName>
</protein>
<comment type="caution">
    <text evidence="4">The sequence shown here is derived from an EMBL/GenBank/DDBJ whole genome shotgun (WGS) entry which is preliminary data.</text>
</comment>
<dbReference type="Pfam" id="PF25023">
    <property type="entry name" value="TEN_YD-shell"/>
    <property type="match status" value="2"/>
</dbReference>
<evidence type="ECO:0000256" key="2">
    <source>
        <dbReference type="SAM" id="MobiDB-lite"/>
    </source>
</evidence>
<dbReference type="Proteomes" id="UP000005391">
    <property type="component" value="Unassembled WGS sequence"/>
</dbReference>
<reference evidence="4 5" key="1">
    <citation type="submission" date="2010-10" db="EMBL/GenBank/DDBJ databases">
        <authorList>
            <person name="Muzny D."/>
            <person name="Qin X."/>
            <person name="Deng J."/>
            <person name="Jiang H."/>
            <person name="Liu Y."/>
            <person name="Qu J."/>
            <person name="Song X.-Z."/>
            <person name="Zhang L."/>
            <person name="Thornton R."/>
            <person name="Coyle M."/>
            <person name="Francisco L."/>
            <person name="Jackson L."/>
            <person name="Javaid M."/>
            <person name="Korchina V."/>
            <person name="Kovar C."/>
            <person name="Mata R."/>
            <person name="Mathew T."/>
            <person name="Ngo R."/>
            <person name="Nguyen L."/>
            <person name="Nguyen N."/>
            <person name="Okwuonu G."/>
            <person name="Ongeri F."/>
            <person name="Pham C."/>
            <person name="Simmons D."/>
            <person name="Wilczek-Boney K."/>
            <person name="Hale W."/>
            <person name="Jakkamsetti A."/>
            <person name="Pham P."/>
            <person name="Ruth R."/>
            <person name="San Lucas F."/>
            <person name="Warren J."/>
            <person name="Zhang J."/>
            <person name="Zhao Z."/>
            <person name="Zhou C."/>
            <person name="Zhu D."/>
            <person name="Lee S."/>
            <person name="Bess C."/>
            <person name="Blankenburg K."/>
            <person name="Forbes L."/>
            <person name="Fu Q."/>
            <person name="Gubbala S."/>
            <person name="Hirani K."/>
            <person name="Jayaseelan J.C."/>
            <person name="Lara F."/>
            <person name="Munidasa M."/>
            <person name="Palculict T."/>
            <person name="Patil S."/>
            <person name="Pu L.-L."/>
            <person name="Saada N."/>
            <person name="Tang L."/>
            <person name="Weissenberger G."/>
            <person name="Zhu Y."/>
            <person name="Hemphill L."/>
            <person name="Shang Y."/>
            <person name="Youmans B."/>
            <person name="Ayvaz T."/>
            <person name="Ross M."/>
            <person name="Santibanez J."/>
            <person name="Aqrawi P."/>
            <person name="Gross S."/>
            <person name="Joshi V."/>
            <person name="Fowler G."/>
            <person name="Nazareth L."/>
            <person name="Reid J."/>
            <person name="Worley K."/>
            <person name="Petrosino J."/>
            <person name="Highlander S."/>
            <person name="Gibbs R."/>
        </authorList>
    </citation>
    <scope>NUCLEOTIDE SEQUENCE [LARGE SCALE GENOMIC DNA]</scope>
    <source>
        <strain evidence="4 5">F0287</strain>
    </source>
</reference>
<feature type="region of interest" description="Disordered" evidence="2">
    <location>
        <begin position="1"/>
        <end position="34"/>
    </location>
</feature>
<dbReference type="EMBL" id="AEOH01000029">
    <property type="protein sequence ID" value="EFS97654.1"/>
    <property type="molecule type" value="Genomic_DNA"/>
</dbReference>
<name>E4MRN4_CAPOC</name>
<dbReference type="PANTHER" id="PTHR32305">
    <property type="match status" value="1"/>
</dbReference>
<dbReference type="AlphaFoldDB" id="E4MRN4"/>
<feature type="domain" description="Teneurin-like YD-shell" evidence="3">
    <location>
        <begin position="119"/>
        <end position="285"/>
    </location>
</feature>
<dbReference type="InterPro" id="IPR050708">
    <property type="entry name" value="T6SS_VgrG/RHS"/>
</dbReference>
<feature type="non-terminal residue" evidence="4">
    <location>
        <position position="833"/>
    </location>
</feature>
<evidence type="ECO:0000256" key="1">
    <source>
        <dbReference type="ARBA" id="ARBA00022737"/>
    </source>
</evidence>
<dbReference type="InterPro" id="IPR006530">
    <property type="entry name" value="YD"/>
</dbReference>
<dbReference type="InterPro" id="IPR056823">
    <property type="entry name" value="TEN-like_YD-shell"/>
</dbReference>
<dbReference type="NCBIfam" id="TIGR01643">
    <property type="entry name" value="YD_repeat_2x"/>
    <property type="match status" value="5"/>
</dbReference>
<dbReference type="eggNOG" id="COG3209">
    <property type="taxonomic scope" value="Bacteria"/>
</dbReference>
<accession>E4MRN4</accession>
<dbReference type="Gene3D" id="2.180.10.10">
    <property type="entry name" value="RHS repeat-associated core"/>
    <property type="match status" value="2"/>
</dbReference>
<organism evidence="4 5">
    <name type="scientific">Capnocytophaga ochracea F0287</name>
    <dbReference type="NCBI Taxonomy" id="873517"/>
    <lineage>
        <taxon>Bacteria</taxon>
        <taxon>Pseudomonadati</taxon>
        <taxon>Bacteroidota</taxon>
        <taxon>Flavobacteriia</taxon>
        <taxon>Flavobacteriales</taxon>
        <taxon>Flavobacteriaceae</taxon>
        <taxon>Capnocytophaga</taxon>
    </lineage>
</organism>
<dbReference type="NCBIfam" id="TIGR03696">
    <property type="entry name" value="Rhs_assc_core"/>
    <property type="match status" value="1"/>
</dbReference>
<feature type="compositionally biased region" description="Polar residues" evidence="2">
    <location>
        <begin position="20"/>
        <end position="34"/>
    </location>
</feature>
<evidence type="ECO:0000313" key="4">
    <source>
        <dbReference type="EMBL" id="EFS97654.1"/>
    </source>
</evidence>